<dbReference type="GO" id="GO:0006281">
    <property type="term" value="P:DNA repair"/>
    <property type="evidence" value="ECO:0007669"/>
    <property type="project" value="TreeGrafter"/>
</dbReference>
<evidence type="ECO:0000256" key="1">
    <source>
        <dbReference type="ARBA" id="ARBA00004123"/>
    </source>
</evidence>
<evidence type="ECO:0000256" key="5">
    <source>
        <dbReference type="ARBA" id="ARBA00023306"/>
    </source>
</evidence>
<evidence type="ECO:0000313" key="8">
    <source>
        <dbReference type="Proteomes" id="UP000053317"/>
    </source>
</evidence>
<dbReference type="Gene3D" id="1.25.10.10">
    <property type="entry name" value="Leucine-rich Repeat Variant"/>
    <property type="match status" value="1"/>
</dbReference>
<keyword evidence="5" id="KW-0131">Cell cycle</keyword>
<reference evidence="7 8" key="2">
    <citation type="submission" date="2015-05" db="EMBL/GenBank/DDBJ databases">
        <authorList>
            <person name="Morales-Cruz A."/>
            <person name="Amrine K.C."/>
            <person name="Cantu D."/>
        </authorList>
    </citation>
    <scope>NUCLEOTIDE SEQUENCE [LARGE SCALE GENOMIC DNA]</scope>
    <source>
        <strain evidence="7">UCRPC4</strain>
    </source>
</reference>
<evidence type="ECO:0000256" key="2">
    <source>
        <dbReference type="ARBA" id="ARBA00022618"/>
    </source>
</evidence>
<feature type="region of interest" description="Disordered" evidence="6">
    <location>
        <begin position="1319"/>
        <end position="1567"/>
    </location>
</feature>
<dbReference type="CDD" id="cd19953">
    <property type="entry name" value="PDS5"/>
    <property type="match status" value="1"/>
</dbReference>
<evidence type="ECO:0000313" key="7">
    <source>
        <dbReference type="EMBL" id="KKY15779.1"/>
    </source>
</evidence>
<feature type="compositionally biased region" description="Basic and acidic residues" evidence="6">
    <location>
        <begin position="1379"/>
        <end position="1392"/>
    </location>
</feature>
<feature type="compositionally biased region" description="Basic residues" evidence="6">
    <location>
        <begin position="1350"/>
        <end position="1366"/>
    </location>
</feature>
<feature type="compositionally biased region" description="Acidic residues" evidence="6">
    <location>
        <begin position="1409"/>
        <end position="1421"/>
    </location>
</feature>
<keyword evidence="4" id="KW-0539">Nucleus</keyword>
<dbReference type="OrthoDB" id="200660at2759"/>
<keyword evidence="3" id="KW-0498">Mitosis</keyword>
<feature type="compositionally biased region" description="Basic residues" evidence="6">
    <location>
        <begin position="1547"/>
        <end position="1567"/>
    </location>
</feature>
<organism evidence="7 8">
    <name type="scientific">Phaeomoniella chlamydospora</name>
    <name type="common">Phaeoacremonium chlamydosporum</name>
    <dbReference type="NCBI Taxonomy" id="158046"/>
    <lineage>
        <taxon>Eukaryota</taxon>
        <taxon>Fungi</taxon>
        <taxon>Dikarya</taxon>
        <taxon>Ascomycota</taxon>
        <taxon>Pezizomycotina</taxon>
        <taxon>Eurotiomycetes</taxon>
        <taxon>Chaetothyriomycetidae</taxon>
        <taxon>Phaeomoniellales</taxon>
        <taxon>Phaeomoniellaceae</taxon>
        <taxon>Phaeomoniella</taxon>
    </lineage>
</organism>
<dbReference type="SUPFAM" id="SSF48371">
    <property type="entry name" value="ARM repeat"/>
    <property type="match status" value="2"/>
</dbReference>
<evidence type="ECO:0000256" key="4">
    <source>
        <dbReference type="ARBA" id="ARBA00023242"/>
    </source>
</evidence>
<feature type="compositionally biased region" description="Acidic residues" evidence="6">
    <location>
        <begin position="1449"/>
        <end position="1458"/>
    </location>
</feature>
<feature type="compositionally biased region" description="Basic and acidic residues" evidence="6">
    <location>
        <begin position="1468"/>
        <end position="1484"/>
    </location>
</feature>
<sequence length="1567" mass="173313">MPGRLRNARTSEGADDDSSVIDTMPHSRLKFHDPLSWRAGRAIPVAELLRSLKKLADELKLFDQDTLDVTDVAAVAQELAGSHLLAHKDRGVRARAAVCIVDILMLTAPNAPFKGNQLKDIFTTFITSIIPALADPSNAYNQEHIYVLHSLAEYQSIVLLTDIEAADSLILSLFTTCFDIISNSSKASTGEEIVKNVEYDMTRILVTIIDEVPTLPEDVVDTIIVQFLRVDPKTASQIDRKSKKGAQPDGKQDTLGLKEYPPAYNMAKALCSNCPEKMTNHISTYFNNIIVDASDSFQGEGLSKYGVKRAANGEDSGDDTDDLQQLKKAHKLIRELWRACPDVLHNVIPQLEAELGAESVPLRILATETIGDLTAGIGVAGLPPTPQWDPTAWPPLRLGQKEAAVASTPLTTPFAPKPFSYTHTTAYESFLSRRQDRSPSVRTAWIAAISRILLTSAGGHGLDSLEETRLMTGLAIMLSDMEEKVRLAAVDAVGRFGFTDIVNRVAAQGGVSQEGSVLANLAERVKDKRNAVREKAFEILARIWSVAAFEIELSSESVVAALSQIPQHILSAYFTNDAEIQLSIDEVVFNELVPLNFPPIKSDASKTGTQKHKAARVDNDGSNLKTDDPDGIRLRRILTLYRDLDEKGRKIFLHLMQRQGKMTQLMTAYLKTCEDFNGGIVETDEAEVKGRLTKIVDILSRSLPDPSRTSADLWKFAKMHDRRNYQLIRFAMAPESDYRTVTKAIKELTRRVQNGPPGTASLLDTLTPLLHRCSLLFLNRSHIPAVIEISRTDEHGLASSAHEIMKMISSLCPAVLKTHISDMCQDLVTNTPSSNKPEDAGTADTLKACAGFACRFPEEISKDRKLQVALTNYALYSSSPRAAKHAVTILMHTTEKKEMYARDLMSKALKDFSLASTHALARLATISQISLLSPSTADGENEAIADIALNKVLLHAPNSKGTPSKTYVWTDEQSITVTAKEWALKILINRIRSLPETTSENERPKTSLKEFAEPTFRILTLLISNEGELHQSNSTPGSERPRLRLLAAKSILKLCSHKRACEELVTPLVFNSIALVVQDRSRPVRKGFVDQLKKYLTANRLSARWYTVLFVLAFEPDTTLRSSTSLWLKGQSQNIIRSSRVSTSAAGKHSNQNVMELLFARLLSLLAHHPDYPVDKDSENYSADLLDFARYILFYLSSVANEENLSLIFHIAQRVKQTRDGVSQSTKLEEVFSERLYTLSDLSQATIRIYADILSTTKGHEKGVNFLQTWPGKLRLPNNIFKAFDSHQRDLAVTIAEKDFLADCPEVKQELESVVKPYIKPASGSKPSSKKRKAYDAANGDGDESDASTRKKPKKTATKLPIRKASRSSGSSSLPKKRKGEDEKRVHAEHPTRKSTRKSGASVSYIDQDSSDDDREMDDWDAGATTSNDKAKRNSSLRAVGRSSSDPVENGDDIDEMDIDTHTPTGAESKDRPQAPEREENVDADHDDEENEEGSPSPVAPRSKSKKPFAASSSPPSSRRTLKTSNPTNITSPRDTPSKNKSSTSKSKSKTKTRRPNRSTLRPRIRS</sequence>
<feature type="compositionally biased region" description="Polar residues" evidence="6">
    <location>
        <begin position="1523"/>
        <end position="1535"/>
    </location>
</feature>
<gene>
    <name evidence="7" type="ORF">UCRPC4_g06132</name>
</gene>
<feature type="region of interest" description="Disordered" evidence="6">
    <location>
        <begin position="603"/>
        <end position="622"/>
    </location>
</feature>
<comment type="subcellular location">
    <subcellularLocation>
        <location evidence="1">Nucleus</location>
    </subcellularLocation>
</comment>
<evidence type="ECO:0000256" key="3">
    <source>
        <dbReference type="ARBA" id="ARBA00022776"/>
    </source>
</evidence>
<comment type="caution">
    <text evidence="7">The sequence shown here is derived from an EMBL/GenBank/DDBJ whole genome shotgun (WGS) entry which is preliminary data.</text>
</comment>
<evidence type="ECO:0000256" key="6">
    <source>
        <dbReference type="SAM" id="MobiDB-lite"/>
    </source>
</evidence>
<reference evidence="7 8" key="1">
    <citation type="submission" date="2015-05" db="EMBL/GenBank/DDBJ databases">
        <title>Distinctive expansion of gene families associated with plant cell wall degradation and secondary metabolism in the genomes of grapevine trunk pathogens.</title>
        <authorList>
            <person name="Lawrence D.P."/>
            <person name="Travadon R."/>
            <person name="Rolshausen P.E."/>
            <person name="Baumgartner K."/>
        </authorList>
    </citation>
    <scope>NUCLEOTIDE SEQUENCE [LARGE SCALE GENOMIC DNA]</scope>
    <source>
        <strain evidence="7">UCRPC4</strain>
    </source>
</reference>
<dbReference type="InterPro" id="IPR011989">
    <property type="entry name" value="ARM-like"/>
</dbReference>
<proteinExistence type="predicted"/>
<dbReference type="GO" id="GO:0007064">
    <property type="term" value="P:mitotic sister chromatid cohesion"/>
    <property type="evidence" value="ECO:0007669"/>
    <property type="project" value="InterPro"/>
</dbReference>
<dbReference type="PANTHER" id="PTHR12663">
    <property type="entry name" value="ANDROGEN INDUCED INHIBITOR OF PROLIFERATION AS3 / PDS5-RELATED"/>
    <property type="match status" value="1"/>
</dbReference>
<name>A0A0G2DYX8_PHACM</name>
<dbReference type="InterPro" id="IPR016024">
    <property type="entry name" value="ARM-type_fold"/>
</dbReference>
<dbReference type="GO" id="GO:0051301">
    <property type="term" value="P:cell division"/>
    <property type="evidence" value="ECO:0007669"/>
    <property type="project" value="UniProtKB-KW"/>
</dbReference>
<keyword evidence="2" id="KW-0132">Cell division</keyword>
<dbReference type="EMBL" id="LCWF01000173">
    <property type="protein sequence ID" value="KKY15779.1"/>
    <property type="molecule type" value="Genomic_DNA"/>
</dbReference>
<accession>A0A0G2DYX8</accession>
<dbReference type="PANTHER" id="PTHR12663:SF0">
    <property type="entry name" value="PRECOCIOUS DISSOCIATION OF SISTERS 5, ISOFORM A"/>
    <property type="match status" value="1"/>
</dbReference>
<dbReference type="Pfam" id="PF20168">
    <property type="entry name" value="PDS5"/>
    <property type="match status" value="1"/>
</dbReference>
<feature type="region of interest" description="Disordered" evidence="6">
    <location>
        <begin position="238"/>
        <end position="257"/>
    </location>
</feature>
<feature type="compositionally biased region" description="Polar residues" evidence="6">
    <location>
        <begin position="1424"/>
        <end position="1447"/>
    </location>
</feature>
<feature type="region of interest" description="Disordered" evidence="6">
    <location>
        <begin position="1"/>
        <end position="21"/>
    </location>
</feature>
<feature type="compositionally biased region" description="Low complexity" evidence="6">
    <location>
        <begin position="1508"/>
        <end position="1519"/>
    </location>
</feature>
<dbReference type="Proteomes" id="UP000053317">
    <property type="component" value="Unassembled WGS sequence"/>
</dbReference>
<dbReference type="GO" id="GO:0005634">
    <property type="term" value="C:nucleus"/>
    <property type="evidence" value="ECO:0007669"/>
    <property type="project" value="UniProtKB-SubCell"/>
</dbReference>
<keyword evidence="8" id="KW-1185">Reference proteome</keyword>
<dbReference type="InterPro" id="IPR039776">
    <property type="entry name" value="Pds5"/>
</dbReference>
<dbReference type="GO" id="GO:0000785">
    <property type="term" value="C:chromatin"/>
    <property type="evidence" value="ECO:0007669"/>
    <property type="project" value="TreeGrafter"/>
</dbReference>
<protein>
    <submittedName>
        <fullName evidence="7">Putative sister chromatid cohesion and dna repair protein</fullName>
    </submittedName>
</protein>